<sequence>MPVMRSATPPARALTPEQSEIIDADDCLRHVQAMFPDIEHDFVHSLWLVENPAIVTGRARFEEVVNQILAKFPYPRQPRIVPSDRKRKRSNSSESAIAAADVAKYMDPLRSSASSRWLVALILKAEFMEMTKEYISRIVAQHHRLFPSYLALARAKEDHQLGMHPVFGRGRVARGRDADIYTGDGGSRPDLIAELQAARRHADYLRRQREAQNARKLEEEQNIKAATAAGAIAECQACFDEMPMNRQIHCDGPVAHFTCFSCAETYINAEVGQSRCRVLCTAGCGAGFAPAQINLLADKDLLARLARIQQLADIRDAGLDDLEECPFCEYKAIMDISKDEDSEFRCAAPDCGIVSCRRCNKGSHLPQTCKEAEDERRLDGRHRIEEAMSAAFVRRCNGCRQQFIKESGCNKMTCPACGNLQCYCCGENVKDYHHFDDGQRAPSKRKAKCPLYDNAEDRHKRDIEEAERLARAAVLAELPHITAEELAIEL</sequence>
<dbReference type="GeneID" id="54359374"/>
<evidence type="ECO:0000313" key="9">
    <source>
        <dbReference type="Proteomes" id="UP000504637"/>
    </source>
</evidence>
<evidence type="ECO:0000259" key="8">
    <source>
        <dbReference type="PROSITE" id="PS51873"/>
    </source>
</evidence>
<dbReference type="SUPFAM" id="SSF57850">
    <property type="entry name" value="RING/U-box"/>
    <property type="match status" value="1"/>
</dbReference>
<keyword evidence="4" id="KW-0677">Repeat</keyword>
<dbReference type="GO" id="GO:0016740">
    <property type="term" value="F:transferase activity"/>
    <property type="evidence" value="ECO:0007669"/>
    <property type="project" value="UniProtKB-KW"/>
</dbReference>
<evidence type="ECO:0000256" key="2">
    <source>
        <dbReference type="ARBA" id="ARBA00022679"/>
    </source>
</evidence>
<protein>
    <recommendedName>
        <fullName evidence="8">RING-type domain-containing protein</fullName>
    </recommendedName>
</protein>
<dbReference type="RefSeq" id="XP_033458656.1">
    <property type="nucleotide sequence ID" value="XM_033601574.1"/>
</dbReference>
<keyword evidence="2" id="KW-0808">Transferase</keyword>
<reference evidence="10" key="2">
    <citation type="submission" date="2020-04" db="EMBL/GenBank/DDBJ databases">
        <authorList>
            <consortium name="NCBI Genome Project"/>
        </authorList>
    </citation>
    <scope>NUCLEOTIDE SEQUENCE</scope>
    <source>
        <strain evidence="10">CBS 342.82</strain>
    </source>
</reference>
<proteinExistence type="predicted"/>
<keyword evidence="5" id="KW-0863">Zinc-finger</keyword>
<keyword evidence="6" id="KW-0833">Ubl conjugation pathway</keyword>
<feature type="domain" description="RING-type" evidence="8">
    <location>
        <begin position="231"/>
        <end position="453"/>
    </location>
</feature>
<organism evidence="10">
    <name type="scientific">Dissoconium aciculare CBS 342.82</name>
    <dbReference type="NCBI Taxonomy" id="1314786"/>
    <lineage>
        <taxon>Eukaryota</taxon>
        <taxon>Fungi</taxon>
        <taxon>Dikarya</taxon>
        <taxon>Ascomycota</taxon>
        <taxon>Pezizomycotina</taxon>
        <taxon>Dothideomycetes</taxon>
        <taxon>Dothideomycetidae</taxon>
        <taxon>Mycosphaerellales</taxon>
        <taxon>Dissoconiaceae</taxon>
        <taxon>Dissoconium</taxon>
    </lineage>
</organism>
<dbReference type="GO" id="GO:0008270">
    <property type="term" value="F:zinc ion binding"/>
    <property type="evidence" value="ECO:0007669"/>
    <property type="project" value="UniProtKB-KW"/>
</dbReference>
<dbReference type="Gene3D" id="1.20.120.1750">
    <property type="match status" value="1"/>
</dbReference>
<dbReference type="Proteomes" id="UP000504637">
    <property type="component" value="Unplaced"/>
</dbReference>
<keyword evidence="7" id="KW-0862">Zinc</keyword>
<dbReference type="PANTHER" id="PTHR22770">
    <property type="entry name" value="UBIQUITIN CONJUGATING ENZYME 7 INTERACTING PROTEIN-RELATED"/>
    <property type="match status" value="1"/>
</dbReference>
<dbReference type="CDD" id="cd20353">
    <property type="entry name" value="Rcat_RBR_RNF216"/>
    <property type="match status" value="1"/>
</dbReference>
<dbReference type="InterPro" id="IPR044066">
    <property type="entry name" value="TRIAD_supradom"/>
</dbReference>
<dbReference type="InterPro" id="IPR047545">
    <property type="entry name" value="BRcat_RBR_RNF216"/>
</dbReference>
<dbReference type="PROSITE" id="PS51873">
    <property type="entry name" value="TRIAD"/>
    <property type="match status" value="1"/>
</dbReference>
<dbReference type="OrthoDB" id="10009520at2759"/>
<evidence type="ECO:0000256" key="6">
    <source>
        <dbReference type="ARBA" id="ARBA00022786"/>
    </source>
</evidence>
<dbReference type="Pfam" id="PF26200">
    <property type="entry name" value="Rcat_RNF216"/>
    <property type="match status" value="1"/>
</dbReference>
<evidence type="ECO:0000256" key="7">
    <source>
        <dbReference type="ARBA" id="ARBA00022833"/>
    </source>
</evidence>
<dbReference type="InterPro" id="IPR047546">
    <property type="entry name" value="Rcat_RBR_RNF216"/>
</dbReference>
<comment type="pathway">
    <text evidence="1">Protein modification; protein ubiquitination.</text>
</comment>
<evidence type="ECO:0000256" key="3">
    <source>
        <dbReference type="ARBA" id="ARBA00022723"/>
    </source>
</evidence>
<accession>A0A6J3M0Q5</accession>
<keyword evidence="3" id="KW-0479">Metal-binding</keyword>
<evidence type="ECO:0000256" key="1">
    <source>
        <dbReference type="ARBA" id="ARBA00004906"/>
    </source>
</evidence>
<dbReference type="AlphaFoldDB" id="A0A6J3M0Q5"/>
<dbReference type="PANTHER" id="PTHR22770:SF47">
    <property type="entry name" value="E3 UBIQUITIN-PROTEIN LIGASE RNF216"/>
    <property type="match status" value="1"/>
</dbReference>
<dbReference type="CDD" id="cd20339">
    <property type="entry name" value="BRcat_RBR_RNF216"/>
    <property type="match status" value="1"/>
</dbReference>
<evidence type="ECO:0000256" key="4">
    <source>
        <dbReference type="ARBA" id="ARBA00022737"/>
    </source>
</evidence>
<feature type="non-terminal residue" evidence="10">
    <location>
        <position position="490"/>
    </location>
</feature>
<keyword evidence="9" id="KW-1185">Reference proteome</keyword>
<evidence type="ECO:0000256" key="5">
    <source>
        <dbReference type="ARBA" id="ARBA00022771"/>
    </source>
</evidence>
<reference evidence="10" key="3">
    <citation type="submission" date="2025-08" db="UniProtKB">
        <authorList>
            <consortium name="RefSeq"/>
        </authorList>
    </citation>
    <scope>IDENTIFICATION</scope>
    <source>
        <strain evidence="10">CBS 342.82</strain>
    </source>
</reference>
<gene>
    <name evidence="10" type="ORF">K489DRAFT_321846</name>
</gene>
<evidence type="ECO:0000313" key="10">
    <source>
        <dbReference type="RefSeq" id="XP_033458656.1"/>
    </source>
</evidence>
<name>A0A6J3M0Q5_9PEZI</name>
<reference evidence="10" key="1">
    <citation type="submission" date="2020-01" db="EMBL/GenBank/DDBJ databases">
        <authorList>
            <consortium name="DOE Joint Genome Institute"/>
            <person name="Haridas S."/>
            <person name="Albert R."/>
            <person name="Binder M."/>
            <person name="Bloem J."/>
            <person name="Labutti K."/>
            <person name="Salamov A."/>
            <person name="Andreopoulos B."/>
            <person name="Baker S.E."/>
            <person name="Barry K."/>
            <person name="Bills G."/>
            <person name="Bluhm B.H."/>
            <person name="Cannon C."/>
            <person name="Castanera R."/>
            <person name="Culley D.E."/>
            <person name="Daum C."/>
            <person name="Ezra D."/>
            <person name="Gonzalez J.B."/>
            <person name="Henrissat B."/>
            <person name="Kuo A."/>
            <person name="Liang C."/>
            <person name="Lipzen A."/>
            <person name="Lutzoni F."/>
            <person name="Magnuson J."/>
            <person name="Mondo S."/>
            <person name="Nolan M."/>
            <person name="Ohm R."/>
            <person name="Pangilinan J."/>
            <person name="Park H.-J."/>
            <person name="Ramirez L."/>
            <person name="Alfaro M."/>
            <person name="Sun H."/>
            <person name="Tritt A."/>
            <person name="Yoshinaga Y."/>
            <person name="Zwiers L.-H."/>
            <person name="Turgeon B.G."/>
            <person name="Goodwin S.B."/>
            <person name="Spatafora J.W."/>
            <person name="Crous P.W."/>
            <person name="Grigoriev I.V."/>
        </authorList>
    </citation>
    <scope>NUCLEOTIDE SEQUENCE</scope>
    <source>
        <strain evidence="10">CBS 342.82</strain>
    </source>
</reference>
<dbReference type="InterPro" id="IPR051628">
    <property type="entry name" value="LUBAC_E3_Ligases"/>
</dbReference>